<organism evidence="2 3">
    <name type="scientific">Candidatus Desulfacyla euxinica</name>
    <dbReference type="NCBI Taxonomy" id="2841693"/>
    <lineage>
        <taxon>Bacteria</taxon>
        <taxon>Deltaproteobacteria</taxon>
        <taxon>Candidatus Desulfacyla</taxon>
    </lineage>
</organism>
<evidence type="ECO:0000313" key="2">
    <source>
        <dbReference type="EMBL" id="MBC8177088.1"/>
    </source>
</evidence>
<evidence type="ECO:0000259" key="1">
    <source>
        <dbReference type="Pfam" id="PF12728"/>
    </source>
</evidence>
<dbReference type="AlphaFoldDB" id="A0A8J6MY89"/>
<name>A0A8J6MY89_9DELT</name>
<accession>A0A8J6MY89</accession>
<dbReference type="EMBL" id="JACNJD010000185">
    <property type="protein sequence ID" value="MBC8177088.1"/>
    <property type="molecule type" value="Genomic_DNA"/>
</dbReference>
<dbReference type="InterPro" id="IPR009061">
    <property type="entry name" value="DNA-bd_dom_put_sf"/>
</dbReference>
<dbReference type="InterPro" id="IPR036388">
    <property type="entry name" value="WH-like_DNA-bd_sf"/>
</dbReference>
<evidence type="ECO:0000313" key="3">
    <source>
        <dbReference type="Proteomes" id="UP000650524"/>
    </source>
</evidence>
<dbReference type="Proteomes" id="UP000650524">
    <property type="component" value="Unassembled WGS sequence"/>
</dbReference>
<dbReference type="InterPro" id="IPR041657">
    <property type="entry name" value="HTH_17"/>
</dbReference>
<dbReference type="InterPro" id="IPR010093">
    <property type="entry name" value="SinI_DNA-bd"/>
</dbReference>
<dbReference type="Gene3D" id="1.10.10.10">
    <property type="entry name" value="Winged helix-like DNA-binding domain superfamily/Winged helix DNA-binding domain"/>
    <property type="match status" value="1"/>
</dbReference>
<dbReference type="NCBIfam" id="TIGR01764">
    <property type="entry name" value="excise"/>
    <property type="match status" value="1"/>
</dbReference>
<sequence length="63" mass="7435">MPEIMTTREMAEYLRLHQITICKFAAEGRIPAVRVGRVWRFDKEAIDKWISEGQSKNVSKRKK</sequence>
<gene>
    <name evidence="2" type="ORF">H8E19_06740</name>
</gene>
<dbReference type="GO" id="GO:0003677">
    <property type="term" value="F:DNA binding"/>
    <property type="evidence" value="ECO:0007669"/>
    <property type="project" value="InterPro"/>
</dbReference>
<feature type="domain" description="Helix-turn-helix" evidence="1">
    <location>
        <begin position="5"/>
        <end position="52"/>
    </location>
</feature>
<reference evidence="2 3" key="1">
    <citation type="submission" date="2020-08" db="EMBL/GenBank/DDBJ databases">
        <title>Bridging the membrane lipid divide: bacteria of the FCB group superphylum have the potential to synthesize archaeal ether lipids.</title>
        <authorList>
            <person name="Villanueva L."/>
            <person name="Von Meijenfeldt F.A.B."/>
            <person name="Westbye A.B."/>
            <person name="Yadav S."/>
            <person name="Hopmans E.C."/>
            <person name="Dutilh B.E."/>
            <person name="Sinninghe Damste J.S."/>
        </authorList>
    </citation>
    <scope>NUCLEOTIDE SEQUENCE [LARGE SCALE GENOMIC DNA]</scope>
    <source>
        <strain evidence="2">NIOZ-UU27</strain>
    </source>
</reference>
<dbReference type="Pfam" id="PF12728">
    <property type="entry name" value="HTH_17"/>
    <property type="match status" value="1"/>
</dbReference>
<dbReference type="SUPFAM" id="SSF46955">
    <property type="entry name" value="Putative DNA-binding domain"/>
    <property type="match status" value="1"/>
</dbReference>
<proteinExistence type="predicted"/>
<comment type="caution">
    <text evidence="2">The sequence shown here is derived from an EMBL/GenBank/DDBJ whole genome shotgun (WGS) entry which is preliminary data.</text>
</comment>
<protein>
    <submittedName>
        <fullName evidence="2">Helix-turn-helix domain-containing protein</fullName>
    </submittedName>
</protein>